<organism evidence="1">
    <name type="scientific">Microviridae sp. ctUYP7</name>
    <dbReference type="NCBI Taxonomy" id="2826737"/>
    <lineage>
        <taxon>Viruses</taxon>
        <taxon>Monodnaviria</taxon>
        <taxon>Sangervirae</taxon>
        <taxon>Phixviricota</taxon>
        <taxon>Malgrandaviricetes</taxon>
        <taxon>Petitvirales</taxon>
        <taxon>Microviridae</taxon>
    </lineage>
</organism>
<sequence length="79" mass="9185">MATKRFMIFLQDFGECWVVPGDTVYYGRLKHVLWSLRQKQSDGRERTLISFACRPRSTRATILRELSAEVRASCGAFIR</sequence>
<protein>
    <submittedName>
        <fullName evidence="1">Uncharacterized protein</fullName>
    </submittedName>
</protein>
<evidence type="ECO:0000313" key="1">
    <source>
        <dbReference type="EMBL" id="DAD93043.1"/>
    </source>
</evidence>
<reference evidence="1" key="1">
    <citation type="journal article" date="2021" name="Proc. Natl. Acad. Sci. U.S.A.">
        <title>A Catalog of Tens of Thousands of Viruses from Human Metagenomes Reveals Hidden Associations with Chronic Diseases.</title>
        <authorList>
            <person name="Tisza M.J."/>
            <person name="Buck C.B."/>
        </authorList>
    </citation>
    <scope>NUCLEOTIDE SEQUENCE</scope>
    <source>
        <strain evidence="1">CtUYP7</strain>
    </source>
</reference>
<proteinExistence type="predicted"/>
<accession>A0A8S5NG25</accession>
<name>A0A8S5NG25_9VIRU</name>
<dbReference type="EMBL" id="BK015151">
    <property type="protein sequence ID" value="DAD93043.1"/>
    <property type="molecule type" value="Genomic_DNA"/>
</dbReference>